<dbReference type="InterPro" id="IPR050863">
    <property type="entry name" value="CenT-Element_Derived"/>
</dbReference>
<protein>
    <recommendedName>
        <fullName evidence="1">DDE-1 domain-containing protein</fullName>
    </recommendedName>
</protein>
<proteinExistence type="predicted"/>
<feature type="non-terminal residue" evidence="2">
    <location>
        <position position="198"/>
    </location>
</feature>
<gene>
    <name evidence="2" type="ORF">WHR41_09679</name>
</gene>
<accession>A0AB34KEF7</accession>
<dbReference type="Proteomes" id="UP000803884">
    <property type="component" value="Unassembled WGS sequence"/>
</dbReference>
<keyword evidence="3" id="KW-1185">Reference proteome</keyword>
<feature type="domain" description="DDE-1" evidence="1">
    <location>
        <begin position="111"/>
        <end position="197"/>
    </location>
</feature>
<sequence>MAEIAAQLGGRAPGHNWCSRFVERYKCELDSRYLNSLDLDRHQADSVASFKQYFSVVGEKMKEYDILPENTYNMDEKGFLLGRTTKSKRVFSKSLKASGELLGAGQDGSREWITVVATICGDGTALPPLLIYDSTSGSIQDSWVQDFDSNEHDAWFTSSASGWTSDEIGFKWLEAFFDAKTREKARRQWRLLFVDGHG</sequence>
<dbReference type="GO" id="GO:0005634">
    <property type="term" value="C:nucleus"/>
    <property type="evidence" value="ECO:0007669"/>
    <property type="project" value="TreeGrafter"/>
</dbReference>
<name>A0AB34KEF7_9PEZI</name>
<comment type="caution">
    <text evidence="2">The sequence shown here is derived from an EMBL/GenBank/DDBJ whole genome shotgun (WGS) entry which is preliminary data.</text>
</comment>
<organism evidence="2 3">
    <name type="scientific">Cladosporium halotolerans</name>
    <dbReference type="NCBI Taxonomy" id="1052096"/>
    <lineage>
        <taxon>Eukaryota</taxon>
        <taxon>Fungi</taxon>
        <taxon>Dikarya</taxon>
        <taxon>Ascomycota</taxon>
        <taxon>Pezizomycotina</taxon>
        <taxon>Dothideomycetes</taxon>
        <taxon>Dothideomycetidae</taxon>
        <taxon>Cladosporiales</taxon>
        <taxon>Cladosporiaceae</taxon>
        <taxon>Cladosporium</taxon>
    </lineage>
</organism>
<dbReference type="Pfam" id="PF03184">
    <property type="entry name" value="DDE_1"/>
    <property type="match status" value="1"/>
</dbReference>
<evidence type="ECO:0000259" key="1">
    <source>
        <dbReference type="Pfam" id="PF03184"/>
    </source>
</evidence>
<dbReference type="RefSeq" id="XP_069224737.1">
    <property type="nucleotide sequence ID" value="XM_069378281.1"/>
</dbReference>
<reference evidence="2 3" key="1">
    <citation type="journal article" date="2020" name="Microbiol. Resour. Announc.">
        <title>Draft Genome Sequence of a Cladosporium Species Isolated from the Mesophotic Ascidian Didemnum maculosum.</title>
        <authorList>
            <person name="Gioti A."/>
            <person name="Siaperas R."/>
            <person name="Nikolaivits E."/>
            <person name="Le Goff G."/>
            <person name="Ouazzani J."/>
            <person name="Kotoulas G."/>
            <person name="Topakas E."/>
        </authorList>
    </citation>
    <scope>NUCLEOTIDE SEQUENCE [LARGE SCALE GENOMIC DNA]</scope>
    <source>
        <strain evidence="2 3">TM138-S3</strain>
    </source>
</reference>
<dbReference type="PANTHER" id="PTHR19303">
    <property type="entry name" value="TRANSPOSON"/>
    <property type="match status" value="1"/>
</dbReference>
<dbReference type="GO" id="GO:0003677">
    <property type="term" value="F:DNA binding"/>
    <property type="evidence" value="ECO:0007669"/>
    <property type="project" value="TreeGrafter"/>
</dbReference>
<dbReference type="GeneID" id="96011119"/>
<dbReference type="EMBL" id="JAAQHG020000450">
    <property type="protein sequence ID" value="KAL1581628.1"/>
    <property type="molecule type" value="Genomic_DNA"/>
</dbReference>
<dbReference type="InterPro" id="IPR004875">
    <property type="entry name" value="DDE_SF_endonuclease_dom"/>
</dbReference>
<evidence type="ECO:0000313" key="2">
    <source>
        <dbReference type="EMBL" id="KAL1581628.1"/>
    </source>
</evidence>
<dbReference type="PANTHER" id="PTHR19303:SF74">
    <property type="entry name" value="POGO TRANSPOSABLE ELEMENT WITH KRAB DOMAIN"/>
    <property type="match status" value="1"/>
</dbReference>
<evidence type="ECO:0000313" key="3">
    <source>
        <dbReference type="Proteomes" id="UP000803884"/>
    </source>
</evidence>
<dbReference type="AlphaFoldDB" id="A0AB34KEF7"/>